<proteinExistence type="predicted"/>
<protein>
    <submittedName>
        <fullName evidence="2">SnoaL-like domain-containing protein</fullName>
    </submittedName>
</protein>
<accession>A0A1T4W4H5</accession>
<feature type="domain" description="SnoaL-like" evidence="1">
    <location>
        <begin position="10"/>
        <end position="138"/>
    </location>
</feature>
<keyword evidence="3" id="KW-1185">Reference proteome</keyword>
<reference evidence="3" key="1">
    <citation type="submission" date="2017-02" db="EMBL/GenBank/DDBJ databases">
        <authorList>
            <person name="Varghese N."/>
            <person name="Submissions S."/>
        </authorList>
    </citation>
    <scope>NUCLEOTIDE SEQUENCE [LARGE SCALE GENOMIC DNA]</scope>
    <source>
        <strain evidence="3">DSM 22720</strain>
    </source>
</reference>
<sequence length="179" mass="21320">MNLQEKLEILLDKQELTEVMYRFARALDRVDGELMKATYWEDAIEEHQDPIFPELFFYNDNAHKFVGPAMEGFKKLKATQHRISNPLIEVNGDTATAECYVWAYHLHEENGVDKEGILGGRHLFHFERRNNVWKIKHRSTIFDWNQNQNATAIWSENYDNKYKGKRDKEDESYQYLMAQ</sequence>
<dbReference type="Pfam" id="PF13577">
    <property type="entry name" value="SnoaL_4"/>
    <property type="match status" value="1"/>
</dbReference>
<dbReference type="Gene3D" id="3.10.450.50">
    <property type="match status" value="1"/>
</dbReference>
<dbReference type="InterPro" id="IPR032710">
    <property type="entry name" value="NTF2-like_dom_sf"/>
</dbReference>
<dbReference type="CDD" id="cd00531">
    <property type="entry name" value="NTF2_like"/>
    <property type="match status" value="1"/>
</dbReference>
<organism evidence="2 3">
    <name type="scientific">Enterovibrio nigricans DSM 22720</name>
    <dbReference type="NCBI Taxonomy" id="1121868"/>
    <lineage>
        <taxon>Bacteria</taxon>
        <taxon>Pseudomonadati</taxon>
        <taxon>Pseudomonadota</taxon>
        <taxon>Gammaproteobacteria</taxon>
        <taxon>Vibrionales</taxon>
        <taxon>Vibrionaceae</taxon>
        <taxon>Enterovibrio</taxon>
    </lineage>
</organism>
<name>A0A1T4W4H5_9GAMM</name>
<gene>
    <name evidence="2" type="ORF">SAMN02745132_04737</name>
</gene>
<evidence type="ECO:0000313" key="2">
    <source>
        <dbReference type="EMBL" id="SKA72142.1"/>
    </source>
</evidence>
<dbReference type="Proteomes" id="UP000190162">
    <property type="component" value="Unassembled WGS sequence"/>
</dbReference>
<evidence type="ECO:0000259" key="1">
    <source>
        <dbReference type="Pfam" id="PF13577"/>
    </source>
</evidence>
<dbReference type="EMBL" id="FUXU01000154">
    <property type="protein sequence ID" value="SKA72142.1"/>
    <property type="molecule type" value="Genomic_DNA"/>
</dbReference>
<dbReference type="SUPFAM" id="SSF54427">
    <property type="entry name" value="NTF2-like"/>
    <property type="match status" value="1"/>
</dbReference>
<evidence type="ECO:0000313" key="3">
    <source>
        <dbReference type="Proteomes" id="UP000190162"/>
    </source>
</evidence>
<dbReference type="AlphaFoldDB" id="A0A1T4W4H5"/>
<dbReference type="InterPro" id="IPR037401">
    <property type="entry name" value="SnoaL-like"/>
</dbReference>
<dbReference type="OrthoDB" id="581683at2"/>